<dbReference type="Proteomes" id="UP000789920">
    <property type="component" value="Unassembled WGS sequence"/>
</dbReference>
<evidence type="ECO:0000313" key="1">
    <source>
        <dbReference type="EMBL" id="CAG8842032.1"/>
    </source>
</evidence>
<comment type="caution">
    <text evidence="1">The sequence shown here is derived from an EMBL/GenBank/DDBJ whole genome shotgun (WGS) entry which is preliminary data.</text>
</comment>
<gene>
    <name evidence="1" type="ORF">RPERSI_LOCUS32128</name>
</gene>
<name>A0ACA9SJU2_9GLOM</name>
<reference evidence="1" key="1">
    <citation type="submission" date="2021-06" db="EMBL/GenBank/DDBJ databases">
        <authorList>
            <person name="Kallberg Y."/>
            <person name="Tangrot J."/>
            <person name="Rosling A."/>
        </authorList>
    </citation>
    <scope>NUCLEOTIDE SEQUENCE</scope>
    <source>
        <strain evidence="1">MA461A</strain>
    </source>
</reference>
<keyword evidence="2" id="KW-1185">Reference proteome</keyword>
<evidence type="ECO:0000313" key="2">
    <source>
        <dbReference type="Proteomes" id="UP000789920"/>
    </source>
</evidence>
<accession>A0ACA9SJU2</accession>
<dbReference type="EMBL" id="CAJVQC010132688">
    <property type="protein sequence ID" value="CAG8842032.1"/>
    <property type="molecule type" value="Genomic_DNA"/>
</dbReference>
<feature type="non-terminal residue" evidence="1">
    <location>
        <position position="1"/>
    </location>
</feature>
<organism evidence="1 2">
    <name type="scientific">Racocetra persica</name>
    <dbReference type="NCBI Taxonomy" id="160502"/>
    <lineage>
        <taxon>Eukaryota</taxon>
        <taxon>Fungi</taxon>
        <taxon>Fungi incertae sedis</taxon>
        <taxon>Mucoromycota</taxon>
        <taxon>Glomeromycotina</taxon>
        <taxon>Glomeromycetes</taxon>
        <taxon>Diversisporales</taxon>
        <taxon>Gigasporaceae</taxon>
        <taxon>Racocetra</taxon>
    </lineage>
</organism>
<proteinExistence type="predicted"/>
<sequence>PLNHNSINNEVIRGYVFFFEKFSQNANKIIEIPFKNASQWLKLLTQTRYRFERQLEEKILGKVKVEVRNPFMVLGQDTKFTNEIQAGDFLVIGNDKYLIEEIISDNKLTISSHFKSPDCNKWHNFTIEPRITVNGLLDVYSMVFTKYAISSPIGKVDDPLSLTIVIDQAINDIESIEQYSTKFQKYIKKLFEKFKKDTKKPI</sequence>
<protein>
    <submittedName>
        <fullName evidence="1">28690_t:CDS:1</fullName>
    </submittedName>
</protein>
<feature type="non-terminal residue" evidence="1">
    <location>
        <position position="202"/>
    </location>
</feature>